<gene>
    <name evidence="1" type="ORF">XELAEV_18007521mg</name>
</gene>
<protein>
    <submittedName>
        <fullName evidence="1">Uncharacterized protein</fullName>
    </submittedName>
</protein>
<sequence>MGSLTNMQYLQLRHFALSHCPRGQAPEVNAVVRICKAGFSQKKLISQWYGLLNDKDLNATPHTYMKKWEEALGQTIDLATWYNIWENATKTPICENIYKILMGCGSRNLYHLKGCGHEGTLLHIFWTCPVIKLFWGRQPDVIEGKWKSTFPPTEADLLERVQENGTLDSTLK</sequence>
<accession>A0A974E0W8</accession>
<organism evidence="1 2">
    <name type="scientific">Xenopus laevis</name>
    <name type="common">African clawed frog</name>
    <dbReference type="NCBI Taxonomy" id="8355"/>
    <lineage>
        <taxon>Eukaryota</taxon>
        <taxon>Metazoa</taxon>
        <taxon>Chordata</taxon>
        <taxon>Craniata</taxon>
        <taxon>Vertebrata</taxon>
        <taxon>Euteleostomi</taxon>
        <taxon>Amphibia</taxon>
        <taxon>Batrachia</taxon>
        <taxon>Anura</taxon>
        <taxon>Pipoidea</taxon>
        <taxon>Pipidae</taxon>
        <taxon>Xenopodinae</taxon>
        <taxon>Xenopus</taxon>
        <taxon>Xenopus</taxon>
    </lineage>
</organism>
<name>A0A974E0W8_XENLA</name>
<evidence type="ECO:0000313" key="2">
    <source>
        <dbReference type="Proteomes" id="UP000694892"/>
    </source>
</evidence>
<dbReference type="AlphaFoldDB" id="A0A974E0W8"/>
<evidence type="ECO:0000313" key="1">
    <source>
        <dbReference type="EMBL" id="OCU01745.1"/>
    </source>
</evidence>
<dbReference type="EMBL" id="CM004466">
    <property type="protein sequence ID" value="OCU01745.1"/>
    <property type="molecule type" value="Genomic_DNA"/>
</dbReference>
<reference evidence="2" key="1">
    <citation type="journal article" date="2016" name="Nature">
        <title>Genome evolution in the allotetraploid frog Xenopus laevis.</title>
        <authorList>
            <person name="Session A.M."/>
            <person name="Uno Y."/>
            <person name="Kwon T."/>
            <person name="Chapman J.A."/>
            <person name="Toyoda A."/>
            <person name="Takahashi S."/>
            <person name="Fukui A."/>
            <person name="Hikosaka A."/>
            <person name="Suzuki A."/>
            <person name="Kondo M."/>
            <person name="van Heeringen S.J."/>
            <person name="Quigley I."/>
            <person name="Heinz S."/>
            <person name="Ogino H."/>
            <person name="Ochi H."/>
            <person name="Hellsten U."/>
            <person name="Lyons J.B."/>
            <person name="Simakov O."/>
            <person name="Putnam N."/>
            <person name="Stites J."/>
            <person name="Kuroki Y."/>
            <person name="Tanaka T."/>
            <person name="Michiue T."/>
            <person name="Watanabe M."/>
            <person name="Bogdanovic O."/>
            <person name="Lister R."/>
            <person name="Georgiou G."/>
            <person name="Paranjpe S.S."/>
            <person name="van Kruijsbergen I."/>
            <person name="Shu S."/>
            <person name="Carlson J."/>
            <person name="Kinoshita T."/>
            <person name="Ohta Y."/>
            <person name="Mawaribuchi S."/>
            <person name="Jenkins J."/>
            <person name="Grimwood J."/>
            <person name="Schmutz J."/>
            <person name="Mitros T."/>
            <person name="Mozaffari S.V."/>
            <person name="Suzuki Y."/>
            <person name="Haramoto Y."/>
            <person name="Yamamoto T.S."/>
            <person name="Takagi C."/>
            <person name="Heald R."/>
            <person name="Miller K."/>
            <person name="Haudenschild C."/>
            <person name="Kitzman J."/>
            <person name="Nakayama T."/>
            <person name="Izutsu Y."/>
            <person name="Robert J."/>
            <person name="Fortriede J."/>
            <person name="Burns K."/>
            <person name="Lotay V."/>
            <person name="Karimi K."/>
            <person name="Yasuoka Y."/>
            <person name="Dichmann D.S."/>
            <person name="Flajnik M.F."/>
            <person name="Houston D.W."/>
            <person name="Shendure J."/>
            <person name="DuPasquier L."/>
            <person name="Vize P.D."/>
            <person name="Zorn A.M."/>
            <person name="Ito M."/>
            <person name="Marcotte E.M."/>
            <person name="Wallingford J.B."/>
            <person name="Ito Y."/>
            <person name="Asashima M."/>
            <person name="Ueno N."/>
            <person name="Matsuda Y."/>
            <person name="Veenstra G.J."/>
            <person name="Fujiyama A."/>
            <person name="Harland R.M."/>
            <person name="Taira M."/>
            <person name="Rokhsar D.S."/>
        </authorList>
    </citation>
    <scope>NUCLEOTIDE SEQUENCE [LARGE SCALE GENOMIC DNA]</scope>
    <source>
        <strain evidence="2">J</strain>
    </source>
</reference>
<dbReference type="Proteomes" id="UP000694892">
    <property type="component" value="Chromosome 1L"/>
</dbReference>
<proteinExistence type="predicted"/>